<feature type="transmembrane region" description="Helical" evidence="1">
    <location>
        <begin position="102"/>
        <end position="123"/>
    </location>
</feature>
<gene>
    <name evidence="2" type="ORF">S06H3_43123</name>
</gene>
<dbReference type="EMBL" id="BARV01026714">
    <property type="protein sequence ID" value="GAI44054.1"/>
    <property type="molecule type" value="Genomic_DNA"/>
</dbReference>
<feature type="transmembrane region" description="Helical" evidence="1">
    <location>
        <begin position="75"/>
        <end position="96"/>
    </location>
</feature>
<comment type="caution">
    <text evidence="2">The sequence shown here is derived from an EMBL/GenBank/DDBJ whole genome shotgun (WGS) entry which is preliminary data.</text>
</comment>
<feature type="transmembrane region" description="Helical" evidence="1">
    <location>
        <begin position="12"/>
        <end position="35"/>
    </location>
</feature>
<dbReference type="AlphaFoldDB" id="X1QLB3"/>
<feature type="non-terminal residue" evidence="2">
    <location>
        <position position="262"/>
    </location>
</feature>
<feature type="transmembrane region" description="Helical" evidence="1">
    <location>
        <begin position="41"/>
        <end position="63"/>
    </location>
</feature>
<feature type="non-terminal residue" evidence="2">
    <location>
        <position position="1"/>
    </location>
</feature>
<evidence type="ECO:0000313" key="2">
    <source>
        <dbReference type="EMBL" id="GAI44054.1"/>
    </source>
</evidence>
<organism evidence="2">
    <name type="scientific">marine sediment metagenome</name>
    <dbReference type="NCBI Taxonomy" id="412755"/>
    <lineage>
        <taxon>unclassified sequences</taxon>
        <taxon>metagenomes</taxon>
        <taxon>ecological metagenomes</taxon>
    </lineage>
</organism>
<keyword evidence="1" id="KW-0472">Membrane</keyword>
<name>X1QLB3_9ZZZZ</name>
<evidence type="ECO:0000256" key="1">
    <source>
        <dbReference type="SAM" id="Phobius"/>
    </source>
</evidence>
<reference evidence="2" key="1">
    <citation type="journal article" date="2014" name="Front. Microbiol.">
        <title>High frequency of phylogenetically diverse reductive dehalogenase-homologous genes in deep subseafloor sedimentary metagenomes.</title>
        <authorList>
            <person name="Kawai M."/>
            <person name="Futagami T."/>
            <person name="Toyoda A."/>
            <person name="Takaki Y."/>
            <person name="Nishi S."/>
            <person name="Hori S."/>
            <person name="Arai W."/>
            <person name="Tsubouchi T."/>
            <person name="Morono Y."/>
            <person name="Uchiyama I."/>
            <person name="Ito T."/>
            <person name="Fujiyama A."/>
            <person name="Inagaki F."/>
            <person name="Takami H."/>
        </authorList>
    </citation>
    <scope>NUCLEOTIDE SEQUENCE</scope>
    <source>
        <strain evidence="2">Expedition CK06-06</strain>
    </source>
</reference>
<proteinExistence type="predicted"/>
<keyword evidence="1" id="KW-0812">Transmembrane</keyword>
<protein>
    <submittedName>
        <fullName evidence="2">Uncharacterized protein</fullName>
    </submittedName>
</protein>
<accession>X1QLB3</accession>
<keyword evidence="1" id="KW-1133">Transmembrane helix</keyword>
<sequence>LNLIIFTLSGYIISLTLMNETFIISTAIIDSLSYYEVEINFNYLISGLILLIFILLKLNYNFLSVLKFKIKKRRLRVYYIIPNTMIILMIISYLILQYLNPYLFSSFSLLFNWIGVVFSYYVFLKYYTKYLLFFNTAYEFVVFHKSGIMLFSYDFEKSERKETSTIKGAVLIGINHILSEFSTAKDQITSIKLKDREIILEYNREYGFAILLIVNKSINVFKKATQSFMKQFIEKYKNELKSYMDLNTAIDTSAFDDVNNIL</sequence>